<evidence type="ECO:0000259" key="5">
    <source>
        <dbReference type="Pfam" id="PF00082"/>
    </source>
</evidence>
<evidence type="ECO:0000256" key="4">
    <source>
        <dbReference type="PROSITE-ProRule" id="PRU01240"/>
    </source>
</evidence>
<feature type="domain" description="Inhibitor I9" evidence="6">
    <location>
        <begin position="22"/>
        <end position="67"/>
    </location>
</feature>
<accession>A0A0C3Y5Y7</accession>
<dbReference type="Pfam" id="PF05922">
    <property type="entry name" value="Inhibitor_I9"/>
    <property type="match status" value="1"/>
</dbReference>
<dbReference type="Gene3D" id="3.40.50.200">
    <property type="entry name" value="Peptidase S8/S53 domain"/>
    <property type="match status" value="1"/>
</dbReference>
<evidence type="ECO:0000256" key="3">
    <source>
        <dbReference type="ARBA" id="ARBA00022729"/>
    </source>
</evidence>
<evidence type="ECO:0000313" key="7">
    <source>
        <dbReference type="EMBL" id="AET04680.2"/>
    </source>
</evidence>
<keyword evidence="9" id="KW-1185">Reference proteome</keyword>
<reference evidence="8" key="3">
    <citation type="submission" date="2015-04" db="UniProtKB">
        <authorList>
            <consortium name="EnsemblPlants"/>
        </authorList>
    </citation>
    <scope>IDENTIFICATION</scope>
    <source>
        <strain evidence="8">cv. Jemalong A17</strain>
    </source>
</reference>
<dbReference type="Proteomes" id="UP000002051">
    <property type="component" value="Chromosome 8"/>
</dbReference>
<dbReference type="EMBL" id="CM001224">
    <property type="protein sequence ID" value="AET04680.2"/>
    <property type="molecule type" value="Genomic_DNA"/>
</dbReference>
<comment type="caution">
    <text evidence="4">Lacks conserved residue(s) required for the propagation of feature annotation.</text>
</comment>
<dbReference type="InterPro" id="IPR010259">
    <property type="entry name" value="S8pro/Inhibitor_I9"/>
</dbReference>
<dbReference type="PROSITE" id="PS51892">
    <property type="entry name" value="SUBTILASE"/>
    <property type="match status" value="1"/>
</dbReference>
<gene>
    <name evidence="7" type="ordered locus">MTR_8g092940</name>
</gene>
<dbReference type="AlphaFoldDB" id="G7LD41"/>
<protein>
    <submittedName>
        <fullName evidence="7">Subtilisin-like serine protease</fullName>
    </submittedName>
</protein>
<dbReference type="PANTHER" id="PTHR10795">
    <property type="entry name" value="PROPROTEIN CONVERTASE SUBTILISIN/KEXIN"/>
    <property type="match status" value="1"/>
</dbReference>
<evidence type="ECO:0000256" key="1">
    <source>
        <dbReference type="ARBA" id="ARBA00004613"/>
    </source>
</evidence>
<dbReference type="PaxDb" id="3880-AET04680"/>
<dbReference type="Gene3D" id="3.30.70.80">
    <property type="entry name" value="Peptidase S8 propeptide/proteinase inhibitor I9"/>
    <property type="match status" value="1"/>
</dbReference>
<name>G7LD41_MEDTR</name>
<sequence length="236" mass="26235">MRQPSYVALRNIKKLDAHNFSNPTPKSVLKHYKRSFSGFVMELTEDEANKIEHDGVVFVFPNEKRQLLTTRSWDFIGLPLSVERAHSESDIIIGVIDSGIWPESSSFNVEGLSSPPRKWKCACQAIEFKCNKHYKSYYPKDFFKENIVSLGDTSEHGTHTTSTAVGNPVSIANMFGLRKGTIKGGASSARIVVYKVCWCDGCDDVDILVAFEVAIVDGVDIISVSIGGNTTENIYF</sequence>
<feature type="domain" description="Peptidase S8/S53" evidence="5">
    <location>
        <begin position="89"/>
        <end position="229"/>
    </location>
</feature>
<reference evidence="7 9" key="1">
    <citation type="journal article" date="2011" name="Nature">
        <title>The Medicago genome provides insight into the evolution of rhizobial symbioses.</title>
        <authorList>
            <person name="Young N.D."/>
            <person name="Debelle F."/>
            <person name="Oldroyd G.E."/>
            <person name="Geurts R."/>
            <person name="Cannon S.B."/>
            <person name="Udvardi M.K."/>
            <person name="Benedito V.A."/>
            <person name="Mayer K.F."/>
            <person name="Gouzy J."/>
            <person name="Schoof H."/>
            <person name="Van de Peer Y."/>
            <person name="Proost S."/>
            <person name="Cook D.R."/>
            <person name="Meyers B.C."/>
            <person name="Spannagl M."/>
            <person name="Cheung F."/>
            <person name="De Mita S."/>
            <person name="Krishnakumar V."/>
            <person name="Gundlach H."/>
            <person name="Zhou S."/>
            <person name="Mudge J."/>
            <person name="Bharti A.K."/>
            <person name="Murray J.D."/>
            <person name="Naoumkina M.A."/>
            <person name="Rosen B."/>
            <person name="Silverstein K.A."/>
            <person name="Tang H."/>
            <person name="Rombauts S."/>
            <person name="Zhao P.X."/>
            <person name="Zhou P."/>
            <person name="Barbe V."/>
            <person name="Bardou P."/>
            <person name="Bechner M."/>
            <person name="Bellec A."/>
            <person name="Berger A."/>
            <person name="Berges H."/>
            <person name="Bidwell S."/>
            <person name="Bisseling T."/>
            <person name="Choisne N."/>
            <person name="Couloux A."/>
            <person name="Denny R."/>
            <person name="Deshpande S."/>
            <person name="Dai X."/>
            <person name="Doyle J.J."/>
            <person name="Dudez A.M."/>
            <person name="Farmer A.D."/>
            <person name="Fouteau S."/>
            <person name="Franken C."/>
            <person name="Gibelin C."/>
            <person name="Gish J."/>
            <person name="Goldstein S."/>
            <person name="Gonzalez A.J."/>
            <person name="Green P.J."/>
            <person name="Hallab A."/>
            <person name="Hartog M."/>
            <person name="Hua A."/>
            <person name="Humphray S.J."/>
            <person name="Jeong D.H."/>
            <person name="Jing Y."/>
            <person name="Jocker A."/>
            <person name="Kenton S.M."/>
            <person name="Kim D.J."/>
            <person name="Klee K."/>
            <person name="Lai H."/>
            <person name="Lang C."/>
            <person name="Lin S."/>
            <person name="Macmil S.L."/>
            <person name="Magdelenat G."/>
            <person name="Matthews L."/>
            <person name="McCorrison J."/>
            <person name="Monaghan E.L."/>
            <person name="Mun J.H."/>
            <person name="Najar F.Z."/>
            <person name="Nicholson C."/>
            <person name="Noirot C."/>
            <person name="O'Bleness M."/>
            <person name="Paule C.R."/>
            <person name="Poulain J."/>
            <person name="Prion F."/>
            <person name="Qin B."/>
            <person name="Qu C."/>
            <person name="Retzel E.F."/>
            <person name="Riddle C."/>
            <person name="Sallet E."/>
            <person name="Samain S."/>
            <person name="Samson N."/>
            <person name="Sanders I."/>
            <person name="Saurat O."/>
            <person name="Scarpelli C."/>
            <person name="Schiex T."/>
            <person name="Segurens B."/>
            <person name="Severin A.J."/>
            <person name="Sherrier D.J."/>
            <person name="Shi R."/>
            <person name="Sims S."/>
            <person name="Singer S.R."/>
            <person name="Sinharoy S."/>
            <person name="Sterck L."/>
            <person name="Viollet A."/>
            <person name="Wang B.B."/>
            <person name="Wang K."/>
            <person name="Wang M."/>
            <person name="Wang X."/>
            <person name="Warfsmann J."/>
            <person name="Weissenbach J."/>
            <person name="White D.D."/>
            <person name="White J.D."/>
            <person name="Wiley G.B."/>
            <person name="Wincker P."/>
            <person name="Xing Y."/>
            <person name="Yang L."/>
            <person name="Yao Z."/>
            <person name="Ying F."/>
            <person name="Zhai J."/>
            <person name="Zhou L."/>
            <person name="Zuber A."/>
            <person name="Denarie J."/>
            <person name="Dixon R.A."/>
            <person name="May G.D."/>
            <person name="Schwartz D.C."/>
            <person name="Rogers J."/>
            <person name="Quetier F."/>
            <person name="Town C.D."/>
            <person name="Roe B.A."/>
        </authorList>
    </citation>
    <scope>NUCLEOTIDE SEQUENCE [LARGE SCALE GENOMIC DNA]</scope>
    <source>
        <strain evidence="7">A17</strain>
        <strain evidence="8 9">cv. Jemalong A17</strain>
    </source>
</reference>
<keyword evidence="7" id="KW-0378">Hydrolase</keyword>
<comment type="similarity">
    <text evidence="2 4">Belongs to the peptidase S8 family.</text>
</comment>
<evidence type="ECO:0000259" key="6">
    <source>
        <dbReference type="Pfam" id="PF05922"/>
    </source>
</evidence>
<evidence type="ECO:0000256" key="2">
    <source>
        <dbReference type="ARBA" id="ARBA00011073"/>
    </source>
</evidence>
<evidence type="ECO:0000313" key="8">
    <source>
        <dbReference type="EnsemblPlants" id="AET04680"/>
    </source>
</evidence>
<dbReference type="Pfam" id="PF00082">
    <property type="entry name" value="Peptidase_S8"/>
    <property type="match status" value="1"/>
</dbReference>
<dbReference type="SUPFAM" id="SSF52743">
    <property type="entry name" value="Subtilisin-like"/>
    <property type="match status" value="1"/>
</dbReference>
<dbReference type="GO" id="GO:0006508">
    <property type="term" value="P:proteolysis"/>
    <property type="evidence" value="ECO:0007669"/>
    <property type="project" value="UniProtKB-KW"/>
</dbReference>
<evidence type="ECO:0000313" key="9">
    <source>
        <dbReference type="Proteomes" id="UP000002051"/>
    </source>
</evidence>
<comment type="subcellular location">
    <subcellularLocation>
        <location evidence="1">Secreted</location>
    </subcellularLocation>
</comment>
<dbReference type="GO" id="GO:0004252">
    <property type="term" value="F:serine-type endopeptidase activity"/>
    <property type="evidence" value="ECO:0007669"/>
    <property type="project" value="InterPro"/>
</dbReference>
<dbReference type="GO" id="GO:0005576">
    <property type="term" value="C:extracellular region"/>
    <property type="evidence" value="ECO:0007669"/>
    <property type="project" value="UniProtKB-SubCell"/>
</dbReference>
<dbReference type="InterPro" id="IPR000209">
    <property type="entry name" value="Peptidase_S8/S53_dom"/>
</dbReference>
<dbReference type="InterPro" id="IPR036852">
    <property type="entry name" value="Peptidase_S8/S53_dom_sf"/>
</dbReference>
<keyword evidence="3" id="KW-0732">Signal</keyword>
<dbReference type="EnsemblPlants" id="AET04680">
    <property type="protein sequence ID" value="AET04680"/>
    <property type="gene ID" value="MTR_8g092940"/>
</dbReference>
<dbReference type="HOGENOM" id="CLU_000625_0_2_1"/>
<proteinExistence type="inferred from homology"/>
<reference evidence="7 9" key="2">
    <citation type="journal article" date="2014" name="BMC Genomics">
        <title>An improved genome release (version Mt4.0) for the model legume Medicago truncatula.</title>
        <authorList>
            <person name="Tang H."/>
            <person name="Krishnakumar V."/>
            <person name="Bidwell S."/>
            <person name="Rosen B."/>
            <person name="Chan A."/>
            <person name="Zhou S."/>
            <person name="Gentzbittel L."/>
            <person name="Childs K.L."/>
            <person name="Yandell M."/>
            <person name="Gundlach H."/>
            <person name="Mayer K.F."/>
            <person name="Schwartz D.C."/>
            <person name="Town C.D."/>
        </authorList>
    </citation>
    <scope>GENOME REANNOTATION</scope>
    <source>
        <strain evidence="8 9">cv. Jemalong A17</strain>
    </source>
</reference>
<dbReference type="InterPro" id="IPR037045">
    <property type="entry name" value="S8pro/Inhibitor_I9_sf"/>
</dbReference>
<dbReference type="STRING" id="3880.G7LD41"/>
<organism evidence="7 9">
    <name type="scientific">Medicago truncatula</name>
    <name type="common">Barrel medic</name>
    <name type="synonym">Medicago tribuloides</name>
    <dbReference type="NCBI Taxonomy" id="3880"/>
    <lineage>
        <taxon>Eukaryota</taxon>
        <taxon>Viridiplantae</taxon>
        <taxon>Streptophyta</taxon>
        <taxon>Embryophyta</taxon>
        <taxon>Tracheophyta</taxon>
        <taxon>Spermatophyta</taxon>
        <taxon>Magnoliopsida</taxon>
        <taxon>eudicotyledons</taxon>
        <taxon>Gunneridae</taxon>
        <taxon>Pentapetalae</taxon>
        <taxon>rosids</taxon>
        <taxon>fabids</taxon>
        <taxon>Fabales</taxon>
        <taxon>Fabaceae</taxon>
        <taxon>Papilionoideae</taxon>
        <taxon>50 kb inversion clade</taxon>
        <taxon>NPAAA clade</taxon>
        <taxon>Hologalegina</taxon>
        <taxon>IRL clade</taxon>
        <taxon>Trifolieae</taxon>
        <taxon>Medicago</taxon>
    </lineage>
</organism>
<dbReference type="InterPro" id="IPR045051">
    <property type="entry name" value="SBT"/>
</dbReference>
<dbReference type="eggNOG" id="ENOG502QRA7">
    <property type="taxonomic scope" value="Eukaryota"/>
</dbReference>
<keyword evidence="7" id="KW-0645">Protease</keyword>
<accession>G7LD41</accession>